<keyword evidence="9" id="KW-1185">Reference proteome</keyword>
<evidence type="ECO:0000256" key="3">
    <source>
        <dbReference type="ARBA" id="ARBA00023125"/>
    </source>
</evidence>
<dbReference type="InterPro" id="IPR002104">
    <property type="entry name" value="Integrase_catalytic"/>
</dbReference>
<dbReference type="PANTHER" id="PTHR30349:SF64">
    <property type="entry name" value="PROPHAGE INTEGRASE INTD-RELATED"/>
    <property type="match status" value="1"/>
</dbReference>
<evidence type="ECO:0000256" key="1">
    <source>
        <dbReference type="ARBA" id="ARBA00008857"/>
    </source>
</evidence>
<reference evidence="8 9" key="1">
    <citation type="submission" date="2021-04" db="EMBL/GenBank/DDBJ databases">
        <title>The complete genome sequence of Neokomagataea sp. TBRC 2177.</title>
        <authorList>
            <person name="Charoenyingcharoen P."/>
            <person name="Yukphan P."/>
        </authorList>
    </citation>
    <scope>NUCLEOTIDE SEQUENCE [LARGE SCALE GENOMIC DNA]</scope>
    <source>
        <strain evidence="8 9">TBRC 2177</strain>
    </source>
</reference>
<evidence type="ECO:0000259" key="7">
    <source>
        <dbReference type="PROSITE" id="PS51900"/>
    </source>
</evidence>
<evidence type="ECO:0000313" key="9">
    <source>
        <dbReference type="Proteomes" id="UP000677812"/>
    </source>
</evidence>
<evidence type="ECO:0000256" key="5">
    <source>
        <dbReference type="PROSITE-ProRule" id="PRU01248"/>
    </source>
</evidence>
<gene>
    <name evidence="8" type="ORF">KB213_08460</name>
</gene>
<feature type="domain" description="Tyr recombinase" evidence="6">
    <location>
        <begin position="109"/>
        <end position="279"/>
    </location>
</feature>
<sequence>MVQRKHSGSLRDVIETWYATAHYKALEPSTQAVYKRLLERMRGANYANNPVMLMESRHVRSIMNQYSASPTTANRMLRLLSMLMEHAIQMGWAESNPTTGVPRLKIKSEGIHSWTDAEIEQYEARWPSGTRERLALALLLYTGQRRSDVVKMGPKAVAGKAIYVRQQKTGTELIIPIHQHLQDELDQWTPNVSGTFLATDRGSPMSVNNFYNHFKDWCASAGLSPECSPHGLRKAAARRLAEAGCTTHQIASITGHRSLAEIARYTRAAEQMELAKSAMSRLHPIVKPNS</sequence>
<dbReference type="InterPro" id="IPR011010">
    <property type="entry name" value="DNA_brk_join_enz"/>
</dbReference>
<dbReference type="PANTHER" id="PTHR30349">
    <property type="entry name" value="PHAGE INTEGRASE-RELATED"/>
    <property type="match status" value="1"/>
</dbReference>
<keyword evidence="3 5" id="KW-0238">DNA-binding</keyword>
<evidence type="ECO:0000313" key="8">
    <source>
        <dbReference type="EMBL" id="MBR0560083.1"/>
    </source>
</evidence>
<dbReference type="PROSITE" id="PS51898">
    <property type="entry name" value="TYR_RECOMBINASE"/>
    <property type="match status" value="1"/>
</dbReference>
<keyword evidence="4" id="KW-0233">DNA recombination</keyword>
<keyword evidence="2" id="KW-0229">DNA integration</keyword>
<accession>A0ABS5E847</accession>
<evidence type="ECO:0000256" key="2">
    <source>
        <dbReference type="ARBA" id="ARBA00022908"/>
    </source>
</evidence>
<dbReference type="InterPro" id="IPR044068">
    <property type="entry name" value="CB"/>
</dbReference>
<dbReference type="Pfam" id="PF00589">
    <property type="entry name" value="Phage_integrase"/>
    <property type="match status" value="1"/>
</dbReference>
<proteinExistence type="inferred from homology"/>
<comment type="caution">
    <text evidence="8">The sequence shown here is derived from an EMBL/GenBank/DDBJ whole genome shotgun (WGS) entry which is preliminary data.</text>
</comment>
<dbReference type="EMBL" id="JAGRQH010000005">
    <property type="protein sequence ID" value="MBR0560083.1"/>
    <property type="molecule type" value="Genomic_DNA"/>
</dbReference>
<dbReference type="InterPro" id="IPR013762">
    <property type="entry name" value="Integrase-like_cat_sf"/>
</dbReference>
<dbReference type="Gene3D" id="1.10.150.130">
    <property type="match status" value="1"/>
</dbReference>
<comment type="similarity">
    <text evidence="1">Belongs to the 'phage' integrase family.</text>
</comment>
<feature type="domain" description="Core-binding (CB)" evidence="7">
    <location>
        <begin position="8"/>
        <end position="88"/>
    </location>
</feature>
<name>A0ABS5E847_9PROT</name>
<evidence type="ECO:0000256" key="4">
    <source>
        <dbReference type="ARBA" id="ARBA00023172"/>
    </source>
</evidence>
<dbReference type="SUPFAM" id="SSF56349">
    <property type="entry name" value="DNA breaking-rejoining enzymes"/>
    <property type="match status" value="1"/>
</dbReference>
<organism evidence="8 9">
    <name type="scientific">Neokomagataea anthophila</name>
    <dbReference type="NCBI Taxonomy" id="2826925"/>
    <lineage>
        <taxon>Bacteria</taxon>
        <taxon>Pseudomonadati</taxon>
        <taxon>Pseudomonadota</taxon>
        <taxon>Alphaproteobacteria</taxon>
        <taxon>Acetobacterales</taxon>
        <taxon>Acetobacteraceae</taxon>
        <taxon>Neokomagataea</taxon>
    </lineage>
</organism>
<dbReference type="Gene3D" id="1.10.443.10">
    <property type="entry name" value="Intergrase catalytic core"/>
    <property type="match status" value="1"/>
</dbReference>
<dbReference type="InterPro" id="IPR050090">
    <property type="entry name" value="Tyrosine_recombinase_XerCD"/>
</dbReference>
<dbReference type="InterPro" id="IPR010998">
    <property type="entry name" value="Integrase_recombinase_N"/>
</dbReference>
<dbReference type="PROSITE" id="PS51900">
    <property type="entry name" value="CB"/>
    <property type="match status" value="1"/>
</dbReference>
<protein>
    <submittedName>
        <fullName evidence="8">Tyrosine-type recombinase/integrase</fullName>
    </submittedName>
</protein>
<dbReference type="Proteomes" id="UP000677812">
    <property type="component" value="Unassembled WGS sequence"/>
</dbReference>
<evidence type="ECO:0000259" key="6">
    <source>
        <dbReference type="PROSITE" id="PS51898"/>
    </source>
</evidence>